<evidence type="ECO:0000256" key="1">
    <source>
        <dbReference type="SAM" id="Phobius"/>
    </source>
</evidence>
<feature type="transmembrane region" description="Helical" evidence="1">
    <location>
        <begin position="137"/>
        <end position="156"/>
    </location>
</feature>
<feature type="transmembrane region" description="Helical" evidence="1">
    <location>
        <begin position="111"/>
        <end position="131"/>
    </location>
</feature>
<protein>
    <submittedName>
        <fullName evidence="2">Uncharacterized protein</fullName>
    </submittedName>
</protein>
<keyword evidence="1" id="KW-0472">Membrane</keyword>
<name>A0A3B0V1H5_9ZZZZ</name>
<organism evidence="2">
    <name type="scientific">hydrothermal vent metagenome</name>
    <dbReference type="NCBI Taxonomy" id="652676"/>
    <lineage>
        <taxon>unclassified sequences</taxon>
        <taxon>metagenomes</taxon>
        <taxon>ecological metagenomes</taxon>
    </lineage>
</organism>
<evidence type="ECO:0000313" key="2">
    <source>
        <dbReference type="EMBL" id="VAW30699.1"/>
    </source>
</evidence>
<proteinExistence type="predicted"/>
<gene>
    <name evidence="2" type="ORF">MNBD_CHLOROFLEXI01-92</name>
</gene>
<sequence length="165" mass="18132">MRLNNHFGLISSLALGALLLIIGLLTMEYIIDSWWPIDINRLDLVRAAAQDRVSASALLEAANYEIILAFLATVLTAAAGLALPIAYLLNQRFAAFTDRRFGQIESSRLMVALRQSVAAGIWVSFCLWLQMNRSLGVAVALLVAGVLILFEILLQIRSRAVQAHI</sequence>
<reference evidence="2" key="1">
    <citation type="submission" date="2018-06" db="EMBL/GenBank/DDBJ databases">
        <authorList>
            <person name="Zhirakovskaya E."/>
        </authorList>
    </citation>
    <scope>NUCLEOTIDE SEQUENCE</scope>
</reference>
<keyword evidence="1" id="KW-1133">Transmembrane helix</keyword>
<feature type="transmembrane region" description="Helical" evidence="1">
    <location>
        <begin position="7"/>
        <end position="31"/>
    </location>
</feature>
<dbReference type="AlphaFoldDB" id="A0A3B0V1H5"/>
<dbReference type="EMBL" id="UOEU01000078">
    <property type="protein sequence ID" value="VAW30699.1"/>
    <property type="molecule type" value="Genomic_DNA"/>
</dbReference>
<feature type="transmembrane region" description="Helical" evidence="1">
    <location>
        <begin position="66"/>
        <end position="90"/>
    </location>
</feature>
<accession>A0A3B0V1H5</accession>
<keyword evidence="1" id="KW-0812">Transmembrane</keyword>